<dbReference type="Proteomes" id="UP000031197">
    <property type="component" value="Unassembled WGS sequence"/>
</dbReference>
<evidence type="ECO:0000256" key="6">
    <source>
        <dbReference type="ARBA" id="ARBA00020337"/>
    </source>
</evidence>
<dbReference type="CDD" id="cd01400">
    <property type="entry name" value="6PGL"/>
    <property type="match status" value="1"/>
</dbReference>
<evidence type="ECO:0000259" key="8">
    <source>
        <dbReference type="Pfam" id="PF01182"/>
    </source>
</evidence>
<dbReference type="PANTHER" id="PTHR11054">
    <property type="entry name" value="6-PHOSPHOGLUCONOLACTONASE"/>
    <property type="match status" value="1"/>
</dbReference>
<name>A0A0B3YS35_9ALTE</name>
<dbReference type="GO" id="GO:0017057">
    <property type="term" value="F:6-phosphogluconolactonase activity"/>
    <property type="evidence" value="ECO:0007669"/>
    <property type="project" value="UniProtKB-UniRule"/>
</dbReference>
<dbReference type="InterPro" id="IPR005900">
    <property type="entry name" value="6-phosphogluconolactonase_DevB"/>
</dbReference>
<comment type="pathway">
    <text evidence="3 7">Carbohydrate degradation; pentose phosphate pathway; D-ribulose 5-phosphate from D-glucose 6-phosphate (oxidative stage): step 2/3.</text>
</comment>
<comment type="function">
    <text evidence="2 7">Hydrolysis of 6-phosphogluconolactone to 6-phosphogluconate.</text>
</comment>
<dbReference type="GO" id="GO:0006098">
    <property type="term" value="P:pentose-phosphate shunt"/>
    <property type="evidence" value="ECO:0007669"/>
    <property type="project" value="UniProtKB-UniPathway"/>
</dbReference>
<feature type="domain" description="Glucosamine/galactosamine-6-phosphate isomerase" evidence="8">
    <location>
        <begin position="10"/>
        <end position="222"/>
    </location>
</feature>
<dbReference type="InterPro" id="IPR039104">
    <property type="entry name" value="6PGL"/>
</dbReference>
<evidence type="ECO:0000256" key="4">
    <source>
        <dbReference type="ARBA" id="ARBA00010662"/>
    </source>
</evidence>
<dbReference type="Gene3D" id="3.40.50.1360">
    <property type="match status" value="1"/>
</dbReference>
<protein>
    <recommendedName>
        <fullName evidence="6 7">6-phosphogluconolactonase</fullName>
        <shortName evidence="7">6PGL</shortName>
        <ecNumber evidence="5 7">3.1.1.31</ecNumber>
    </recommendedName>
</protein>
<dbReference type="GO" id="GO:0005975">
    <property type="term" value="P:carbohydrate metabolic process"/>
    <property type="evidence" value="ECO:0007669"/>
    <property type="project" value="UniProtKB-UniRule"/>
</dbReference>
<keyword evidence="7" id="KW-0378">Hydrolase</keyword>
<keyword evidence="10" id="KW-1185">Reference proteome</keyword>
<evidence type="ECO:0000256" key="7">
    <source>
        <dbReference type="RuleBase" id="RU365095"/>
    </source>
</evidence>
<comment type="caution">
    <text evidence="9">The sequence shown here is derived from an EMBL/GenBank/DDBJ whole genome shotgun (WGS) entry which is preliminary data.</text>
</comment>
<evidence type="ECO:0000256" key="5">
    <source>
        <dbReference type="ARBA" id="ARBA00013198"/>
    </source>
</evidence>
<dbReference type="RefSeq" id="WP_039216565.1">
    <property type="nucleotide sequence ID" value="NZ_JWLW01000003.1"/>
</dbReference>
<organism evidence="9 10">
    <name type="scientific">Alteromonas marina</name>
    <dbReference type="NCBI Taxonomy" id="203795"/>
    <lineage>
        <taxon>Bacteria</taxon>
        <taxon>Pseudomonadati</taxon>
        <taxon>Pseudomonadota</taxon>
        <taxon>Gammaproteobacteria</taxon>
        <taxon>Alteromonadales</taxon>
        <taxon>Alteromonadaceae</taxon>
        <taxon>Alteromonas/Salinimonas group</taxon>
        <taxon>Alteromonas</taxon>
    </lineage>
</organism>
<comment type="similarity">
    <text evidence="4 7">Belongs to the glucosamine/galactosamine-6-phosphate isomerase family. 6-phosphogluconolactonase subfamily.</text>
</comment>
<dbReference type="EC" id="3.1.1.31" evidence="5 7"/>
<comment type="catalytic activity">
    <reaction evidence="1 7">
        <text>6-phospho-D-glucono-1,5-lactone + H2O = 6-phospho-D-gluconate + H(+)</text>
        <dbReference type="Rhea" id="RHEA:12556"/>
        <dbReference type="ChEBI" id="CHEBI:15377"/>
        <dbReference type="ChEBI" id="CHEBI:15378"/>
        <dbReference type="ChEBI" id="CHEBI:57955"/>
        <dbReference type="ChEBI" id="CHEBI:58759"/>
        <dbReference type="EC" id="3.1.1.31"/>
    </reaction>
</comment>
<dbReference type="Pfam" id="PF01182">
    <property type="entry name" value="Glucosamine_iso"/>
    <property type="match status" value="1"/>
</dbReference>
<evidence type="ECO:0000313" key="9">
    <source>
        <dbReference type="EMBL" id="KHT57487.1"/>
    </source>
</evidence>
<dbReference type="OrthoDB" id="9810967at2"/>
<reference evidence="9 10" key="1">
    <citation type="submission" date="2014-12" db="EMBL/GenBank/DDBJ databases">
        <title>Genome sequencing of Alteromonas marina AD001.</title>
        <authorList>
            <person name="Adrian T.G.S."/>
            <person name="Chan K.G."/>
        </authorList>
    </citation>
    <scope>NUCLEOTIDE SEQUENCE [LARGE SCALE GENOMIC DNA]</scope>
    <source>
        <strain evidence="9 10">AD001</strain>
    </source>
</reference>
<gene>
    <name evidence="7" type="primary">pgl</name>
    <name evidence="9" type="ORF">RJ41_02300</name>
</gene>
<dbReference type="SUPFAM" id="SSF100950">
    <property type="entry name" value="NagB/RpiA/CoA transferase-like"/>
    <property type="match status" value="1"/>
</dbReference>
<accession>A0A0B3YS35</accession>
<evidence type="ECO:0000256" key="1">
    <source>
        <dbReference type="ARBA" id="ARBA00000832"/>
    </source>
</evidence>
<evidence type="ECO:0000256" key="3">
    <source>
        <dbReference type="ARBA" id="ARBA00004961"/>
    </source>
</evidence>
<evidence type="ECO:0000313" key="10">
    <source>
        <dbReference type="Proteomes" id="UP000031197"/>
    </source>
</evidence>
<dbReference type="NCBIfam" id="TIGR01198">
    <property type="entry name" value="pgl"/>
    <property type="match status" value="1"/>
</dbReference>
<dbReference type="AlphaFoldDB" id="A0A0B3YS35"/>
<dbReference type="UniPathway" id="UPA00115">
    <property type="reaction ID" value="UER00409"/>
</dbReference>
<dbReference type="InterPro" id="IPR006148">
    <property type="entry name" value="Glc/Gal-6P_isomerase"/>
</dbReference>
<dbReference type="EMBL" id="JWLW01000003">
    <property type="protein sequence ID" value="KHT57487.1"/>
    <property type="molecule type" value="Genomic_DNA"/>
</dbReference>
<dbReference type="PANTHER" id="PTHR11054:SF0">
    <property type="entry name" value="6-PHOSPHOGLUCONOLACTONASE"/>
    <property type="match status" value="1"/>
</dbReference>
<dbReference type="InterPro" id="IPR037171">
    <property type="entry name" value="NagB/RpiA_transferase-like"/>
</dbReference>
<sequence>MALTTLSFETPDALTDAFAHDLVSILKTGIKTRGRASLVVSGGRTPLALFKQLSETDLEWDKVDITLADERWVEEGHEASNTSLVKNNLIQKKAAAARFIELKSDVDDANEGVNAAESNLASMSQPFDALILGMGEDGHTASLFPCSEQVLDGLDMSSGRTCIAVQPTTAPHQRISLTLPALLNSRNIFLHLTGEKKKQVLLDAIENATEAQKPITAVVNRAPVTLMWAP</sequence>
<proteinExistence type="inferred from homology"/>
<evidence type="ECO:0000256" key="2">
    <source>
        <dbReference type="ARBA" id="ARBA00002681"/>
    </source>
</evidence>